<keyword evidence="3" id="KW-1185">Reference proteome</keyword>
<dbReference type="PANTHER" id="PTHR47843">
    <property type="entry name" value="BTB DOMAIN-CONTAINING PROTEIN-RELATED"/>
    <property type="match status" value="1"/>
</dbReference>
<comment type="caution">
    <text evidence="2">The sequence shown here is derived from an EMBL/GenBank/DDBJ whole genome shotgun (WGS) entry which is preliminary data.</text>
</comment>
<evidence type="ECO:0000313" key="2">
    <source>
        <dbReference type="EMBL" id="KAL2065906.1"/>
    </source>
</evidence>
<dbReference type="Gene3D" id="3.30.710.10">
    <property type="entry name" value="Potassium Channel Kv1.1, Chain A"/>
    <property type="match status" value="1"/>
</dbReference>
<dbReference type="PANTHER" id="PTHR47843:SF2">
    <property type="entry name" value="BTB DOMAIN-CONTAINING PROTEIN"/>
    <property type="match status" value="1"/>
</dbReference>
<dbReference type="EMBL" id="JAZHXI010000012">
    <property type="protein sequence ID" value="KAL2065906.1"/>
    <property type="molecule type" value="Genomic_DNA"/>
</dbReference>
<gene>
    <name evidence="2" type="ORF">VTL71DRAFT_3576</name>
</gene>
<accession>A0ABR4C7J9</accession>
<dbReference type="SUPFAM" id="SSF54695">
    <property type="entry name" value="POZ domain"/>
    <property type="match status" value="1"/>
</dbReference>
<dbReference type="Proteomes" id="UP001595075">
    <property type="component" value="Unassembled WGS sequence"/>
</dbReference>
<dbReference type="SMART" id="SM00225">
    <property type="entry name" value="BTB"/>
    <property type="match status" value="1"/>
</dbReference>
<dbReference type="Pfam" id="PF00651">
    <property type="entry name" value="BTB"/>
    <property type="match status" value="1"/>
</dbReference>
<dbReference type="CDD" id="cd18186">
    <property type="entry name" value="BTB_POZ_ZBTB_KLHL-like"/>
    <property type="match status" value="1"/>
</dbReference>
<sequence>MANEEKNIALAAAKLKSRKRTRPDFTGPQEIVNVTVQAFVDRTYSTSSFEDGEMSNQQSQTFPVHKNHLCHYSPFFDAALNGSFAEASTNTISLSAVKPEVFRMFVNWVYTQALVAAAIPSALEVYFLADRLLIPSLQNAAIDLIETIRVKTDKYRLPSEIFPLVYAKTRVGSLLRKYVVMVSSSLGVGPFQDTDNYPKEMLVDIINYIGKRASAREKLDRLDMVPYHIEEDTDEEEDDRSKRKRTL</sequence>
<evidence type="ECO:0000313" key="3">
    <source>
        <dbReference type="Proteomes" id="UP001595075"/>
    </source>
</evidence>
<name>A0ABR4C7J9_9HELO</name>
<proteinExistence type="predicted"/>
<protein>
    <recommendedName>
        <fullName evidence="1">BTB domain-containing protein</fullName>
    </recommendedName>
</protein>
<dbReference type="PROSITE" id="PS50097">
    <property type="entry name" value="BTB"/>
    <property type="match status" value="1"/>
</dbReference>
<feature type="domain" description="BTB" evidence="1">
    <location>
        <begin position="50"/>
        <end position="118"/>
    </location>
</feature>
<dbReference type="InterPro" id="IPR000210">
    <property type="entry name" value="BTB/POZ_dom"/>
</dbReference>
<dbReference type="InterPro" id="IPR011333">
    <property type="entry name" value="SKP1/BTB/POZ_sf"/>
</dbReference>
<reference evidence="2 3" key="1">
    <citation type="journal article" date="2024" name="Commun. Biol.">
        <title>Comparative genomic analysis of thermophilic fungi reveals convergent evolutionary adaptations and gene losses.</title>
        <authorList>
            <person name="Steindorff A.S."/>
            <person name="Aguilar-Pontes M.V."/>
            <person name="Robinson A.J."/>
            <person name="Andreopoulos B."/>
            <person name="LaButti K."/>
            <person name="Kuo A."/>
            <person name="Mondo S."/>
            <person name="Riley R."/>
            <person name="Otillar R."/>
            <person name="Haridas S."/>
            <person name="Lipzen A."/>
            <person name="Grimwood J."/>
            <person name="Schmutz J."/>
            <person name="Clum A."/>
            <person name="Reid I.D."/>
            <person name="Moisan M.C."/>
            <person name="Butler G."/>
            <person name="Nguyen T.T.M."/>
            <person name="Dewar K."/>
            <person name="Conant G."/>
            <person name="Drula E."/>
            <person name="Henrissat B."/>
            <person name="Hansel C."/>
            <person name="Singer S."/>
            <person name="Hutchinson M.I."/>
            <person name="de Vries R.P."/>
            <person name="Natvig D.O."/>
            <person name="Powell A.J."/>
            <person name="Tsang A."/>
            <person name="Grigoriev I.V."/>
        </authorList>
    </citation>
    <scope>NUCLEOTIDE SEQUENCE [LARGE SCALE GENOMIC DNA]</scope>
    <source>
        <strain evidence="2 3">CBS 494.80</strain>
    </source>
</reference>
<evidence type="ECO:0000259" key="1">
    <source>
        <dbReference type="PROSITE" id="PS50097"/>
    </source>
</evidence>
<organism evidence="2 3">
    <name type="scientific">Oculimacula yallundae</name>
    <dbReference type="NCBI Taxonomy" id="86028"/>
    <lineage>
        <taxon>Eukaryota</taxon>
        <taxon>Fungi</taxon>
        <taxon>Dikarya</taxon>
        <taxon>Ascomycota</taxon>
        <taxon>Pezizomycotina</taxon>
        <taxon>Leotiomycetes</taxon>
        <taxon>Helotiales</taxon>
        <taxon>Ploettnerulaceae</taxon>
        <taxon>Oculimacula</taxon>
    </lineage>
</organism>